<reference evidence="1" key="1">
    <citation type="submission" date="2023-03" db="EMBL/GenBank/DDBJ databases">
        <title>Chromosome-level genomes of two armyworms, Mythimna separata and Mythimna loreyi, provide insights into the biosynthesis and reception of sex pheromones.</title>
        <authorList>
            <person name="Zhao H."/>
        </authorList>
    </citation>
    <scope>NUCLEOTIDE SEQUENCE</scope>
    <source>
        <strain evidence="1">BeijingLab</strain>
    </source>
</reference>
<gene>
    <name evidence="1" type="ORF">PYW08_013334</name>
</gene>
<accession>A0ACC2QFA3</accession>
<dbReference type="Proteomes" id="UP001231649">
    <property type="component" value="Chromosome 4"/>
</dbReference>
<name>A0ACC2QFA3_9NEOP</name>
<organism evidence="1 2">
    <name type="scientific">Mythimna loreyi</name>
    <dbReference type="NCBI Taxonomy" id="667449"/>
    <lineage>
        <taxon>Eukaryota</taxon>
        <taxon>Metazoa</taxon>
        <taxon>Ecdysozoa</taxon>
        <taxon>Arthropoda</taxon>
        <taxon>Hexapoda</taxon>
        <taxon>Insecta</taxon>
        <taxon>Pterygota</taxon>
        <taxon>Neoptera</taxon>
        <taxon>Endopterygota</taxon>
        <taxon>Lepidoptera</taxon>
        <taxon>Glossata</taxon>
        <taxon>Ditrysia</taxon>
        <taxon>Noctuoidea</taxon>
        <taxon>Noctuidae</taxon>
        <taxon>Noctuinae</taxon>
        <taxon>Hadenini</taxon>
        <taxon>Mythimna</taxon>
    </lineage>
</organism>
<dbReference type="EMBL" id="CM056780">
    <property type="protein sequence ID" value="KAJ8716049.1"/>
    <property type="molecule type" value="Genomic_DNA"/>
</dbReference>
<proteinExistence type="predicted"/>
<evidence type="ECO:0000313" key="1">
    <source>
        <dbReference type="EMBL" id="KAJ8716049.1"/>
    </source>
</evidence>
<protein>
    <submittedName>
        <fullName evidence="1">Uncharacterized protein</fullName>
    </submittedName>
</protein>
<evidence type="ECO:0000313" key="2">
    <source>
        <dbReference type="Proteomes" id="UP001231649"/>
    </source>
</evidence>
<keyword evidence="2" id="KW-1185">Reference proteome</keyword>
<comment type="caution">
    <text evidence="1">The sequence shown here is derived from an EMBL/GenBank/DDBJ whole genome shotgun (WGS) entry which is preliminary data.</text>
</comment>
<sequence>MKSVTKCNQFWLRGVVVKRWIRKTPEISHPLVVAVPALGAEEAPHQTGVYPPKRGQSPHHSPQNPPGKRPRSPDNLSGAHSDINSPENSIPASPVGPKSPSEVGSNVDSPGHGDQHSSVPSAGDGPKTPQSLGSSARSPPGSPDNRSRPASPESDRNTNRRSPSSSPSPDRKSYRSPRSSPTAKRNDWSPKERNEKWRRHTKAEQKMVSVPRARSRSDSSRSSRSSSYNKRSSKDPATEEISEGEMESDQEDRKSRSKSRTSDKPDGKDHNISHEDLSDVSDLDSMGPEEAEKGSKPKSPPASPEHKVEPVNGGSTQSSPRSDSGKSDAPKLEKVPQEKTSNTEDGEEQLDFEAEEGECVEPKPVEQANGDAEDKGVEKAEDVRAARRSRGSSLEEGEVSDEAERRPEEREPPPVCRFFSRGACTWGVSCRFLHPGVTDKGNYNMFDVVRGVPAGGPYPAAPVRDVAPPESAWERGLRTAKEMLRIANKRKEQDMDFEEKKLHLSVGGVVHDPDAELAYAAAAVGASPPRHHDAPPHYRGDPDAFPRGPYGPMYRGRFPRPPVDERERFYEREHLMYERERAGYDRVPHYDERAPAPEEGAYHKRRVRPSREVIVQRAEVERREGREARADVRDARDVRDVRRGDVRGDDWADPWMRAEPAARRRKPPSSEDSYSSSSSSNSSSRSSRSPSARRKRRASSSSRQRLSPSVIVRERRLATARATAMNPPAPRRRAPSPAAARQLSANPPPPATHHLQRHKDEMDPYGRSKATSRNRDRKKYSRSSSSGSESSSSSSESESESHSSTSSGSSGARRARHARLLNAAARPRLNAKTGAGLAAAVTTVTSKKEVPSDKESGGKKRSATSPVDSGPAKKSVSRREELLKQLKAVEDAIARKRSKI</sequence>